<dbReference type="InterPro" id="IPR003807">
    <property type="entry name" value="DUF202"/>
</dbReference>
<evidence type="ECO:0000313" key="7">
    <source>
        <dbReference type="EMBL" id="KWX21844.1"/>
    </source>
</evidence>
<dbReference type="AlphaFoldDB" id="A0A132PHW4"/>
<feature type="transmembrane region" description="Helical" evidence="5">
    <location>
        <begin position="86"/>
        <end position="107"/>
    </location>
</feature>
<dbReference type="GO" id="GO:0012505">
    <property type="term" value="C:endomembrane system"/>
    <property type="evidence" value="ECO:0007669"/>
    <property type="project" value="UniProtKB-SubCell"/>
</dbReference>
<evidence type="ECO:0000313" key="8">
    <source>
        <dbReference type="Proteomes" id="UP000070612"/>
    </source>
</evidence>
<accession>A0A132PHW4</accession>
<dbReference type="RefSeq" id="WP_067853304.1">
    <property type="nucleotide sequence ID" value="NZ_LGTW01000017.1"/>
</dbReference>
<dbReference type="EMBL" id="LGTW01000017">
    <property type="protein sequence ID" value="KWX21844.1"/>
    <property type="molecule type" value="Genomic_DNA"/>
</dbReference>
<proteinExistence type="predicted"/>
<keyword evidence="4 5" id="KW-0472">Membrane</keyword>
<dbReference type="Pfam" id="PF02656">
    <property type="entry name" value="DUF202"/>
    <property type="match status" value="1"/>
</dbReference>
<organism evidence="7 8">
    <name type="scientific">Mycolicibacterium wolinskyi</name>
    <dbReference type="NCBI Taxonomy" id="59750"/>
    <lineage>
        <taxon>Bacteria</taxon>
        <taxon>Bacillati</taxon>
        <taxon>Actinomycetota</taxon>
        <taxon>Actinomycetes</taxon>
        <taxon>Mycobacteriales</taxon>
        <taxon>Mycobacteriaceae</taxon>
        <taxon>Mycolicibacterium</taxon>
    </lineage>
</organism>
<keyword evidence="8" id="KW-1185">Reference proteome</keyword>
<keyword evidence="2 5" id="KW-0812">Transmembrane</keyword>
<dbReference type="PATRIC" id="fig|59750.3.peg.2088"/>
<comment type="subcellular location">
    <subcellularLocation>
        <location evidence="1">Endomembrane system</location>
        <topology evidence="1">Multi-pass membrane protein</topology>
    </subcellularLocation>
</comment>
<evidence type="ECO:0000259" key="6">
    <source>
        <dbReference type="Pfam" id="PF02656"/>
    </source>
</evidence>
<feature type="transmembrane region" description="Helical" evidence="5">
    <location>
        <begin position="47"/>
        <end position="65"/>
    </location>
</feature>
<evidence type="ECO:0000256" key="1">
    <source>
        <dbReference type="ARBA" id="ARBA00004127"/>
    </source>
</evidence>
<reference evidence="7 8" key="1">
    <citation type="submission" date="2015-07" db="EMBL/GenBank/DDBJ databases">
        <title>A draft genome sequence of Mycobacterium wolinskyi.</title>
        <authorList>
            <person name="de Man T.J."/>
            <person name="Perry K.A."/>
            <person name="Coulliette A.D."/>
            <person name="Jensen B."/>
            <person name="Toney N.C."/>
            <person name="Limbago B.M."/>
            <person name="Noble-Wang J."/>
        </authorList>
    </citation>
    <scope>NUCLEOTIDE SEQUENCE [LARGE SCALE GENOMIC DNA]</scope>
    <source>
        <strain evidence="7 8">CDC_01</strain>
    </source>
</reference>
<protein>
    <recommendedName>
        <fullName evidence="6">DUF202 domain-containing protein</fullName>
    </recommendedName>
</protein>
<evidence type="ECO:0000256" key="5">
    <source>
        <dbReference type="SAM" id="Phobius"/>
    </source>
</evidence>
<gene>
    <name evidence="7" type="ORF">AFM11_23660</name>
</gene>
<dbReference type="Proteomes" id="UP000070612">
    <property type="component" value="Unassembled WGS sequence"/>
</dbReference>
<evidence type="ECO:0000256" key="4">
    <source>
        <dbReference type="ARBA" id="ARBA00023136"/>
    </source>
</evidence>
<comment type="caution">
    <text evidence="7">The sequence shown here is derived from an EMBL/GenBank/DDBJ whole genome shotgun (WGS) entry which is preliminary data.</text>
</comment>
<feature type="domain" description="DUF202" evidence="6">
    <location>
        <begin position="7"/>
        <end position="73"/>
    </location>
</feature>
<sequence>MSPDGRDRGLQPERTQLAWTRTSLAVLANGGLLLLKDPTAHESQDRIRLPVAMLVAVTAAGIYLIGIRRQRQLAARPLPAPTAARAVIVGVGVAMLILTCVVGAWAASAAFTVSTL</sequence>
<evidence type="ECO:0000256" key="2">
    <source>
        <dbReference type="ARBA" id="ARBA00022692"/>
    </source>
</evidence>
<evidence type="ECO:0000256" key="3">
    <source>
        <dbReference type="ARBA" id="ARBA00022989"/>
    </source>
</evidence>
<keyword evidence="3 5" id="KW-1133">Transmembrane helix</keyword>
<name>A0A132PHW4_9MYCO</name>